<accession>F0F438</accession>
<dbReference type="HOGENOM" id="CLU_010194_10_1_10"/>
<dbReference type="EC" id="1.3.1.9" evidence="8"/>
<keyword evidence="4" id="KW-0276">Fatty acid metabolism</keyword>
<keyword evidence="5 8" id="KW-0560">Oxidoreductase</keyword>
<evidence type="ECO:0000256" key="3">
    <source>
        <dbReference type="ARBA" id="ARBA00022516"/>
    </source>
</evidence>
<dbReference type="GO" id="GO:0004318">
    <property type="term" value="F:enoyl-[acyl-carrier-protein] reductase (NADH) activity"/>
    <property type="evidence" value="ECO:0007669"/>
    <property type="project" value="UniProtKB-EC"/>
</dbReference>
<dbReference type="GO" id="GO:0006633">
    <property type="term" value="P:fatty acid biosynthetic process"/>
    <property type="evidence" value="ECO:0007669"/>
    <property type="project" value="UniProtKB-KW"/>
</dbReference>
<comment type="caution">
    <text evidence="11">The sequence shown here is derived from an EMBL/GenBank/DDBJ whole genome shotgun (WGS) entry which is preliminary data.</text>
</comment>
<protein>
    <recommendedName>
        <fullName evidence="8">Enoyl-[acyl-carrier-protein] reductase [NADH]</fullName>
        <ecNumber evidence="8">1.3.1.9</ecNumber>
    </recommendedName>
</protein>
<comment type="similarity">
    <text evidence="2 8">Belongs to the short-chain dehydrogenases/reductases (SDR) family. FabI subfamily.</text>
</comment>
<evidence type="ECO:0000256" key="7">
    <source>
        <dbReference type="ARBA" id="ARBA00023160"/>
    </source>
</evidence>
<gene>
    <name evidence="11" type="ORF">HMPREF9141_0354</name>
</gene>
<dbReference type="Proteomes" id="UP000005697">
    <property type="component" value="Unassembled WGS sequence"/>
</dbReference>
<evidence type="ECO:0000256" key="10">
    <source>
        <dbReference type="PIRSR" id="PIRSR000094-3"/>
    </source>
</evidence>
<sequence length="310" mass="34405">MLFIYNSLPNQPFLLTFTPNFNNEIMSYNLLKGKRGIVFGALNEKSIAWKVAERAVEEGAAITLSNTPVAVRMGTVNALSEKLHCEVIPADATNVEDLENVFKRSMEILGGKIDFVLHAIGMSPNVRKHRTYDDLDYKMLDTTLDISAVSFHKMIQSAKKLDAINDYGSIVALSYVAAQRTFYGYNDMADAKALLESIARSFGYIYGREHHVRINTISQSPTMTTAGAGVKGMDKLFDFANRMSPLGNASADECADYCIVMFSDLTRKVTMQNLFHDGGFSNVGMSLRAMATYEKGLDEYKDENGNIIYG</sequence>
<dbReference type="InterPro" id="IPR002347">
    <property type="entry name" value="SDR_fam"/>
</dbReference>
<evidence type="ECO:0000256" key="4">
    <source>
        <dbReference type="ARBA" id="ARBA00022832"/>
    </source>
</evidence>
<keyword evidence="6" id="KW-0443">Lipid metabolism</keyword>
<evidence type="ECO:0000256" key="2">
    <source>
        <dbReference type="ARBA" id="ARBA00009233"/>
    </source>
</evidence>
<evidence type="ECO:0000256" key="1">
    <source>
        <dbReference type="ARBA" id="ARBA00005194"/>
    </source>
</evidence>
<evidence type="ECO:0000313" key="11">
    <source>
        <dbReference type="EMBL" id="EGC20996.1"/>
    </source>
</evidence>
<dbReference type="STRING" id="888743.HMPREF9141_0354"/>
<dbReference type="InterPro" id="IPR036291">
    <property type="entry name" value="NAD(P)-bd_dom_sf"/>
</dbReference>
<dbReference type="PANTHER" id="PTHR43159:SF2">
    <property type="entry name" value="ENOYL-[ACYL-CARRIER-PROTEIN] REDUCTASE [NADH], CHLOROPLASTIC"/>
    <property type="match status" value="1"/>
</dbReference>
<comment type="catalytic activity">
    <reaction evidence="8">
        <text>a 2,3-saturated acyl-[ACP] + NAD(+) = a (2E)-enoyl-[ACP] + NADH + H(+)</text>
        <dbReference type="Rhea" id="RHEA:10240"/>
        <dbReference type="Rhea" id="RHEA-COMP:9925"/>
        <dbReference type="Rhea" id="RHEA-COMP:9926"/>
        <dbReference type="ChEBI" id="CHEBI:15378"/>
        <dbReference type="ChEBI" id="CHEBI:57540"/>
        <dbReference type="ChEBI" id="CHEBI:57945"/>
        <dbReference type="ChEBI" id="CHEBI:78784"/>
        <dbReference type="ChEBI" id="CHEBI:78785"/>
        <dbReference type="EC" id="1.3.1.9"/>
    </reaction>
</comment>
<dbReference type="PANTHER" id="PTHR43159">
    <property type="entry name" value="ENOYL-[ACYL-CARRIER-PROTEIN] REDUCTASE"/>
    <property type="match status" value="1"/>
</dbReference>
<feature type="binding site" evidence="10">
    <location>
        <position position="192"/>
    </location>
    <ligand>
        <name>NAD(+)</name>
        <dbReference type="ChEBI" id="CHEBI:57540"/>
    </ligand>
</feature>
<dbReference type="SUPFAM" id="SSF51735">
    <property type="entry name" value="NAD(P)-binding Rossmann-fold domains"/>
    <property type="match status" value="1"/>
</dbReference>
<name>F0F438_9BACT</name>
<feature type="binding site" evidence="10">
    <location>
        <position position="40"/>
    </location>
    <ligand>
        <name>NAD(+)</name>
        <dbReference type="ChEBI" id="CHEBI:57540"/>
    </ligand>
</feature>
<feature type="active site" description="Proton acceptor" evidence="9">
    <location>
        <position position="175"/>
    </location>
</feature>
<feature type="binding site" evidence="10">
    <location>
        <begin position="46"/>
        <end position="47"/>
    </location>
    <ligand>
        <name>NAD(+)</name>
        <dbReference type="ChEBI" id="CHEBI:57540"/>
    </ligand>
</feature>
<evidence type="ECO:0000256" key="5">
    <source>
        <dbReference type="ARBA" id="ARBA00023002"/>
    </source>
</evidence>
<keyword evidence="12" id="KW-1185">Reference proteome</keyword>
<proteinExistence type="inferred from homology"/>
<reference evidence="11 12" key="1">
    <citation type="submission" date="2011-01" db="EMBL/GenBank/DDBJ databases">
        <authorList>
            <person name="Muzny D."/>
            <person name="Qin X."/>
            <person name="Deng J."/>
            <person name="Jiang H."/>
            <person name="Liu Y."/>
            <person name="Qu J."/>
            <person name="Song X.-Z."/>
            <person name="Zhang L."/>
            <person name="Thornton R."/>
            <person name="Coyle M."/>
            <person name="Francisco L."/>
            <person name="Jackson L."/>
            <person name="Javaid M."/>
            <person name="Korchina V."/>
            <person name="Kovar C."/>
            <person name="Mata R."/>
            <person name="Mathew T."/>
            <person name="Ngo R."/>
            <person name="Nguyen L."/>
            <person name="Nguyen N."/>
            <person name="Okwuonu G."/>
            <person name="Ongeri F."/>
            <person name="Pham C."/>
            <person name="Simmons D."/>
            <person name="Wilczek-Boney K."/>
            <person name="Hale W."/>
            <person name="Jakkamsetti A."/>
            <person name="Pham P."/>
            <person name="Ruth R."/>
            <person name="San Lucas F."/>
            <person name="Warren J."/>
            <person name="Zhang J."/>
            <person name="Zhao Z."/>
            <person name="Zhou C."/>
            <person name="Zhu D."/>
            <person name="Lee S."/>
            <person name="Bess C."/>
            <person name="Blankenburg K."/>
            <person name="Forbes L."/>
            <person name="Fu Q."/>
            <person name="Gubbala S."/>
            <person name="Hirani K."/>
            <person name="Jayaseelan J.C."/>
            <person name="Lara F."/>
            <person name="Munidasa M."/>
            <person name="Palculict T."/>
            <person name="Patil S."/>
            <person name="Pu L.-L."/>
            <person name="Saada N."/>
            <person name="Tang L."/>
            <person name="Weissenberger G."/>
            <person name="Zhu Y."/>
            <person name="Hemphill L."/>
            <person name="Shang Y."/>
            <person name="Youmans B."/>
            <person name="Ayvaz T."/>
            <person name="Ross M."/>
            <person name="Santibanez J."/>
            <person name="Aqrawi P."/>
            <person name="Gross S."/>
            <person name="Joshi V."/>
            <person name="Fowler G."/>
            <person name="Nazareth L."/>
            <person name="Reid J."/>
            <person name="Worley K."/>
            <person name="Petrosino J."/>
            <person name="Highlander S."/>
            <person name="Gibbs R."/>
        </authorList>
    </citation>
    <scope>NUCLEOTIDE SEQUENCE [LARGE SCALE GENOMIC DNA]</scope>
    <source>
        <strain evidence="11 12">DSM 16608</strain>
    </source>
</reference>
<dbReference type="PIRSF" id="PIRSF000094">
    <property type="entry name" value="Enoyl-ACP_rdct"/>
    <property type="match status" value="1"/>
</dbReference>
<evidence type="ECO:0000256" key="6">
    <source>
        <dbReference type="ARBA" id="ARBA00023098"/>
    </source>
</evidence>
<comment type="pathway">
    <text evidence="1">Lipid metabolism; fatty acid biosynthesis.</text>
</comment>
<keyword evidence="3 8" id="KW-0444">Lipid biosynthesis</keyword>
<keyword evidence="7 8" id="KW-0275">Fatty acid biosynthesis</keyword>
<evidence type="ECO:0000313" key="12">
    <source>
        <dbReference type="Proteomes" id="UP000005697"/>
    </source>
</evidence>
<dbReference type="Pfam" id="PF13561">
    <property type="entry name" value="adh_short_C2"/>
    <property type="match status" value="1"/>
</dbReference>
<keyword evidence="8 10" id="KW-0520">NAD</keyword>
<dbReference type="eggNOG" id="COG0623">
    <property type="taxonomic scope" value="Bacteria"/>
</dbReference>
<dbReference type="AlphaFoldDB" id="F0F438"/>
<dbReference type="EMBL" id="AEWX01000004">
    <property type="protein sequence ID" value="EGC20996.1"/>
    <property type="molecule type" value="Genomic_DNA"/>
</dbReference>
<dbReference type="CDD" id="cd05372">
    <property type="entry name" value="ENR_SDR"/>
    <property type="match status" value="1"/>
</dbReference>
<dbReference type="InterPro" id="IPR014358">
    <property type="entry name" value="Enoyl-ACP_Rdtase_NADH"/>
</dbReference>
<feature type="active site" description="Proton acceptor" evidence="9">
    <location>
        <position position="185"/>
    </location>
</feature>
<dbReference type="Gene3D" id="3.40.50.720">
    <property type="entry name" value="NAD(P)-binding Rossmann-like Domain"/>
    <property type="match status" value="1"/>
</dbReference>
<feature type="binding site" evidence="10">
    <location>
        <position position="120"/>
    </location>
    <ligand>
        <name>NAD(+)</name>
        <dbReference type="ChEBI" id="CHEBI:57540"/>
    </ligand>
</feature>
<evidence type="ECO:0000256" key="8">
    <source>
        <dbReference type="PIRNR" id="PIRNR000094"/>
    </source>
</evidence>
<evidence type="ECO:0000256" key="9">
    <source>
        <dbReference type="PIRSR" id="PIRSR000094-1"/>
    </source>
</evidence>
<organism evidence="11 12">
    <name type="scientific">Prevotella multiformis DSM 16608</name>
    <dbReference type="NCBI Taxonomy" id="888743"/>
    <lineage>
        <taxon>Bacteria</taxon>
        <taxon>Pseudomonadati</taxon>
        <taxon>Bacteroidota</taxon>
        <taxon>Bacteroidia</taxon>
        <taxon>Bacteroidales</taxon>
        <taxon>Prevotellaceae</taxon>
        <taxon>Prevotella</taxon>
    </lineage>
</organism>